<dbReference type="InterPro" id="IPR036390">
    <property type="entry name" value="WH_DNA-bd_sf"/>
</dbReference>
<gene>
    <name evidence="2" type="ORF">RHODO2019_17310</name>
</gene>
<dbReference type="Gene3D" id="1.10.10.10">
    <property type="entry name" value="Winged helix-like DNA-binding domain superfamily/Winged helix DNA-binding domain"/>
    <property type="match status" value="1"/>
</dbReference>
<dbReference type="PANTHER" id="PTHR39515:SF2">
    <property type="entry name" value="HTH-TYPE TRANSCRIPTIONAL REGULATOR RV0880"/>
    <property type="match status" value="1"/>
</dbReference>
<dbReference type="Proteomes" id="UP001164965">
    <property type="component" value="Chromosome"/>
</dbReference>
<dbReference type="SUPFAM" id="SSF46785">
    <property type="entry name" value="Winged helix' DNA-binding domain"/>
    <property type="match status" value="1"/>
</dbReference>
<name>A0ABY6NZJ3_9NOCA</name>
<evidence type="ECO:0000259" key="1">
    <source>
        <dbReference type="Pfam" id="PF12802"/>
    </source>
</evidence>
<dbReference type="InterPro" id="IPR036388">
    <property type="entry name" value="WH-like_DNA-bd_sf"/>
</dbReference>
<dbReference type="PANTHER" id="PTHR39515">
    <property type="entry name" value="CONSERVED PROTEIN"/>
    <property type="match status" value="1"/>
</dbReference>
<sequence>MPGRPDDPAPHAPASKDAVGVIEREVTVMLRRTLEQVWAAGYGSGGAVDRFTYPLLVVVELHGAQRLAQLAERLGVSKPTVSRQVTRLVAAGLLEVLDDPLDSRSGLVSLNGAGLAEVLAVRERRLAPLREVIEHWPVEDRDRFAALLLRFNADIDSGA</sequence>
<evidence type="ECO:0000313" key="3">
    <source>
        <dbReference type="Proteomes" id="UP001164965"/>
    </source>
</evidence>
<reference evidence="2" key="1">
    <citation type="submission" date="2022-10" db="EMBL/GenBank/DDBJ databases">
        <title>Rhodococcus sp.75.</title>
        <authorList>
            <person name="Sun M."/>
        </authorList>
    </citation>
    <scope>NUCLEOTIDE SEQUENCE</scope>
    <source>
        <strain evidence="2">75</strain>
    </source>
</reference>
<keyword evidence="3" id="KW-1185">Reference proteome</keyword>
<dbReference type="RefSeq" id="WP_265382940.1">
    <property type="nucleotide sequence ID" value="NZ_CP110615.1"/>
</dbReference>
<accession>A0ABY6NZJ3</accession>
<dbReference type="InterPro" id="IPR052526">
    <property type="entry name" value="HTH-type_Bedaq_tolerance"/>
</dbReference>
<feature type="domain" description="HTH marR-type" evidence="1">
    <location>
        <begin position="53"/>
        <end position="105"/>
    </location>
</feature>
<evidence type="ECO:0000313" key="2">
    <source>
        <dbReference type="EMBL" id="UZJ24834.1"/>
    </source>
</evidence>
<dbReference type="CDD" id="cd00090">
    <property type="entry name" value="HTH_ARSR"/>
    <property type="match status" value="1"/>
</dbReference>
<dbReference type="EMBL" id="CP110615">
    <property type="protein sequence ID" value="UZJ24834.1"/>
    <property type="molecule type" value="Genomic_DNA"/>
</dbReference>
<organism evidence="2 3">
    <name type="scientific">Rhodococcus antarcticus</name>
    <dbReference type="NCBI Taxonomy" id="2987751"/>
    <lineage>
        <taxon>Bacteria</taxon>
        <taxon>Bacillati</taxon>
        <taxon>Actinomycetota</taxon>
        <taxon>Actinomycetes</taxon>
        <taxon>Mycobacteriales</taxon>
        <taxon>Nocardiaceae</taxon>
        <taxon>Rhodococcus</taxon>
    </lineage>
</organism>
<protein>
    <submittedName>
        <fullName evidence="2">MarR family winged helix-turn-helix transcriptional regulator</fullName>
    </submittedName>
</protein>
<proteinExistence type="predicted"/>
<dbReference type="InterPro" id="IPR011991">
    <property type="entry name" value="ArsR-like_HTH"/>
</dbReference>
<dbReference type="InterPro" id="IPR000835">
    <property type="entry name" value="HTH_MarR-typ"/>
</dbReference>
<dbReference type="Pfam" id="PF12802">
    <property type="entry name" value="MarR_2"/>
    <property type="match status" value="1"/>
</dbReference>